<dbReference type="EMBL" id="LRPM01000047">
    <property type="protein sequence ID" value="KWZ77613.1"/>
    <property type="molecule type" value="Genomic_DNA"/>
</dbReference>
<dbReference type="NCBIfam" id="TIGR00135">
    <property type="entry name" value="gatC"/>
    <property type="match status" value="1"/>
</dbReference>
<dbReference type="PANTHER" id="PTHR15004">
    <property type="entry name" value="GLUTAMYL-TRNA(GLN) AMIDOTRANSFERASE SUBUNIT C, MITOCHONDRIAL"/>
    <property type="match status" value="1"/>
</dbReference>
<dbReference type="OrthoDB" id="9813938at2"/>
<accession>A0A133KDJ7</accession>
<dbReference type="InterPro" id="IPR003837">
    <property type="entry name" value="GatC"/>
</dbReference>
<evidence type="ECO:0000256" key="5">
    <source>
        <dbReference type="ARBA" id="ARBA00047913"/>
    </source>
</evidence>
<proteinExistence type="inferred from homology"/>
<comment type="catalytic activity">
    <reaction evidence="4">
        <text>L-aspartyl-tRNA(Asn) + L-glutamine + ATP + H2O = L-asparaginyl-tRNA(Asn) + L-glutamate + ADP + phosphate + 2 H(+)</text>
        <dbReference type="Rhea" id="RHEA:14513"/>
        <dbReference type="Rhea" id="RHEA-COMP:9674"/>
        <dbReference type="Rhea" id="RHEA-COMP:9677"/>
        <dbReference type="ChEBI" id="CHEBI:15377"/>
        <dbReference type="ChEBI" id="CHEBI:15378"/>
        <dbReference type="ChEBI" id="CHEBI:29985"/>
        <dbReference type="ChEBI" id="CHEBI:30616"/>
        <dbReference type="ChEBI" id="CHEBI:43474"/>
        <dbReference type="ChEBI" id="CHEBI:58359"/>
        <dbReference type="ChEBI" id="CHEBI:78515"/>
        <dbReference type="ChEBI" id="CHEBI:78516"/>
        <dbReference type="ChEBI" id="CHEBI:456216"/>
    </reaction>
</comment>
<gene>
    <name evidence="6" type="ORF">HMPREF3200_01267</name>
</gene>
<dbReference type="RefSeq" id="WP_060929548.1">
    <property type="nucleotide sequence ID" value="NZ_CAMPNK010000004.1"/>
</dbReference>
<comment type="similarity">
    <text evidence="1">Belongs to the GatC family.</text>
</comment>
<dbReference type="GO" id="GO:0006450">
    <property type="term" value="P:regulation of translational fidelity"/>
    <property type="evidence" value="ECO:0007669"/>
    <property type="project" value="InterPro"/>
</dbReference>
<name>A0A133KDJ7_9FIRM</name>
<organism evidence="6 7">
    <name type="scientific">Anaerococcus tetradius</name>
    <dbReference type="NCBI Taxonomy" id="33036"/>
    <lineage>
        <taxon>Bacteria</taxon>
        <taxon>Bacillati</taxon>
        <taxon>Bacillota</taxon>
        <taxon>Tissierellia</taxon>
        <taxon>Tissierellales</taxon>
        <taxon>Peptoniphilaceae</taxon>
        <taxon>Anaerococcus</taxon>
    </lineage>
</organism>
<dbReference type="Gene3D" id="1.10.20.60">
    <property type="entry name" value="Glu-tRNAGln amidotransferase C subunit, N-terminal domain"/>
    <property type="match status" value="1"/>
</dbReference>
<dbReference type="STRING" id="33036.HMPREF3200_01267"/>
<sequence>MNKEEVKKIYRLANLSLDGKDVELLSDKFNIVIDFIEDIFTVDTNNIEMTELISNHKAVFRKDKPLESISRSEALENAKDTEYGYFRLDWKL</sequence>
<evidence type="ECO:0000256" key="4">
    <source>
        <dbReference type="ARBA" id="ARBA00047380"/>
    </source>
</evidence>
<evidence type="ECO:0000313" key="7">
    <source>
        <dbReference type="Proteomes" id="UP000070383"/>
    </source>
</evidence>
<protein>
    <submittedName>
        <fullName evidence="6">Aspartyl/glutamyl-tRNA(Asn/Gln) amidotransferase, C subunit</fullName>
    </submittedName>
</protein>
<comment type="catalytic activity">
    <reaction evidence="5">
        <text>L-glutamyl-tRNA(Gln) + L-glutamine + ATP + H2O = L-glutaminyl-tRNA(Gln) + L-glutamate + ADP + phosphate + H(+)</text>
        <dbReference type="Rhea" id="RHEA:17521"/>
        <dbReference type="Rhea" id="RHEA-COMP:9681"/>
        <dbReference type="Rhea" id="RHEA-COMP:9684"/>
        <dbReference type="ChEBI" id="CHEBI:15377"/>
        <dbReference type="ChEBI" id="CHEBI:15378"/>
        <dbReference type="ChEBI" id="CHEBI:29985"/>
        <dbReference type="ChEBI" id="CHEBI:30616"/>
        <dbReference type="ChEBI" id="CHEBI:43474"/>
        <dbReference type="ChEBI" id="CHEBI:58359"/>
        <dbReference type="ChEBI" id="CHEBI:78520"/>
        <dbReference type="ChEBI" id="CHEBI:78521"/>
        <dbReference type="ChEBI" id="CHEBI:456216"/>
    </reaction>
</comment>
<dbReference type="InterPro" id="IPR036113">
    <property type="entry name" value="Asp/Glu-ADT_sf_sub_c"/>
</dbReference>
<dbReference type="GO" id="GO:0070681">
    <property type="term" value="P:glutaminyl-tRNAGln biosynthesis via transamidation"/>
    <property type="evidence" value="ECO:0007669"/>
    <property type="project" value="TreeGrafter"/>
</dbReference>
<dbReference type="PANTHER" id="PTHR15004:SF0">
    <property type="entry name" value="GLUTAMYL-TRNA(GLN) AMIDOTRANSFERASE SUBUNIT C, MITOCHONDRIAL"/>
    <property type="match status" value="1"/>
</dbReference>
<dbReference type="PATRIC" id="fig|33036.3.peg.1255"/>
<evidence type="ECO:0000256" key="1">
    <source>
        <dbReference type="ARBA" id="ARBA00010757"/>
    </source>
</evidence>
<dbReference type="GO" id="GO:0016740">
    <property type="term" value="F:transferase activity"/>
    <property type="evidence" value="ECO:0007669"/>
    <property type="project" value="UniProtKB-KW"/>
</dbReference>
<dbReference type="Pfam" id="PF02686">
    <property type="entry name" value="GatC"/>
    <property type="match status" value="1"/>
</dbReference>
<keyword evidence="6" id="KW-0808">Transferase</keyword>
<comment type="caution">
    <text evidence="6">The sequence shown here is derived from an EMBL/GenBank/DDBJ whole genome shotgun (WGS) entry which is preliminary data.</text>
</comment>
<evidence type="ECO:0000256" key="2">
    <source>
        <dbReference type="ARBA" id="ARBA00011123"/>
    </source>
</evidence>
<comment type="function">
    <text evidence="3">Allows the formation of correctly charged Asn-tRNA(Asn) or Gln-tRNA(Gln) through the transamidation of misacylated Asp-tRNA(Asn) or Glu-tRNA(Gln) in organisms which lack either or both of asparaginyl-tRNA or glutaminyl-tRNA synthetases. The reaction takes place in the presence of glutamine and ATP through an activated phospho-Asp-tRNA(Asn) or phospho-Glu-tRNA(Gln).</text>
</comment>
<dbReference type="Proteomes" id="UP000070383">
    <property type="component" value="Unassembled WGS sequence"/>
</dbReference>
<evidence type="ECO:0000256" key="3">
    <source>
        <dbReference type="ARBA" id="ARBA00024799"/>
    </source>
</evidence>
<dbReference type="AlphaFoldDB" id="A0A133KDJ7"/>
<keyword evidence="7" id="KW-1185">Reference proteome</keyword>
<evidence type="ECO:0000313" key="6">
    <source>
        <dbReference type="EMBL" id="KWZ77613.1"/>
    </source>
</evidence>
<dbReference type="SUPFAM" id="SSF141000">
    <property type="entry name" value="Glu-tRNAGln amidotransferase C subunit"/>
    <property type="match status" value="1"/>
</dbReference>
<comment type="subunit">
    <text evidence="2">Heterotrimer of A, B and C subunits.</text>
</comment>
<reference evidence="7" key="1">
    <citation type="submission" date="2016-01" db="EMBL/GenBank/DDBJ databases">
        <authorList>
            <person name="Mitreva M."/>
            <person name="Pepin K.H."/>
            <person name="Mihindukulasuriya K.A."/>
            <person name="Fulton R."/>
            <person name="Fronick C."/>
            <person name="O'Laughlin M."/>
            <person name="Miner T."/>
            <person name="Herter B."/>
            <person name="Rosa B.A."/>
            <person name="Cordes M."/>
            <person name="Tomlinson C."/>
            <person name="Wollam A."/>
            <person name="Palsikar V.B."/>
            <person name="Mardis E.R."/>
            <person name="Wilson R.K."/>
        </authorList>
    </citation>
    <scope>NUCLEOTIDE SEQUENCE [LARGE SCALE GENOMIC DNA]</scope>
    <source>
        <strain evidence="7">MJR8151</strain>
    </source>
</reference>